<proteinExistence type="predicted"/>
<feature type="region of interest" description="Disordered" evidence="1">
    <location>
        <begin position="184"/>
        <end position="205"/>
    </location>
</feature>
<feature type="region of interest" description="Disordered" evidence="1">
    <location>
        <begin position="222"/>
        <end position="257"/>
    </location>
</feature>
<feature type="compositionally biased region" description="Polar residues" evidence="1">
    <location>
        <begin position="138"/>
        <end position="148"/>
    </location>
</feature>
<evidence type="ECO:0008006" key="4">
    <source>
        <dbReference type="Google" id="ProtNLM"/>
    </source>
</evidence>
<name>A0ABR1JZ97_9AGAR</name>
<accession>A0ABR1JZ97</accession>
<dbReference type="Proteomes" id="UP001498398">
    <property type="component" value="Unassembled WGS sequence"/>
</dbReference>
<comment type="caution">
    <text evidence="2">The sequence shown here is derived from an EMBL/GenBank/DDBJ whole genome shotgun (WGS) entry which is preliminary data.</text>
</comment>
<organism evidence="2 3">
    <name type="scientific">Marasmiellus scandens</name>
    <dbReference type="NCBI Taxonomy" id="2682957"/>
    <lineage>
        <taxon>Eukaryota</taxon>
        <taxon>Fungi</taxon>
        <taxon>Dikarya</taxon>
        <taxon>Basidiomycota</taxon>
        <taxon>Agaricomycotina</taxon>
        <taxon>Agaricomycetes</taxon>
        <taxon>Agaricomycetidae</taxon>
        <taxon>Agaricales</taxon>
        <taxon>Marasmiineae</taxon>
        <taxon>Omphalotaceae</taxon>
        <taxon>Marasmiellus</taxon>
    </lineage>
</organism>
<keyword evidence="3" id="KW-1185">Reference proteome</keyword>
<evidence type="ECO:0000313" key="3">
    <source>
        <dbReference type="Proteomes" id="UP001498398"/>
    </source>
</evidence>
<feature type="compositionally biased region" description="Low complexity" evidence="1">
    <location>
        <begin position="226"/>
        <end position="254"/>
    </location>
</feature>
<feature type="region of interest" description="Disordered" evidence="1">
    <location>
        <begin position="85"/>
        <end position="156"/>
    </location>
</feature>
<feature type="compositionally biased region" description="Polar residues" evidence="1">
    <location>
        <begin position="113"/>
        <end position="130"/>
    </location>
</feature>
<evidence type="ECO:0000256" key="1">
    <source>
        <dbReference type="SAM" id="MobiDB-lite"/>
    </source>
</evidence>
<gene>
    <name evidence="2" type="ORF">VKT23_003878</name>
</gene>
<feature type="compositionally biased region" description="Low complexity" evidence="1">
    <location>
        <begin position="85"/>
        <end position="109"/>
    </location>
</feature>
<evidence type="ECO:0000313" key="2">
    <source>
        <dbReference type="EMBL" id="KAK7469404.1"/>
    </source>
</evidence>
<dbReference type="EMBL" id="JBANRG010000003">
    <property type="protein sequence ID" value="KAK7469404.1"/>
    <property type="molecule type" value="Genomic_DNA"/>
</dbReference>
<protein>
    <recommendedName>
        <fullName evidence="4">FLZ-type domain-containing protein</fullName>
    </recommendedName>
</protein>
<sequence length="337" mass="37176">MDFDTQWCPVCDKQILPQKTLIPVLPIRKRGGIVEGTGRAPPKMRTVIDQGPYPLYCSDQCKLHDLDNRQKDDQYPFVYPLFSSKSDSSPSDIESVSSSDASLSPSSEHSQPRFLSTSPESPTYSRLSNEQRSKSFHHNSSAPKQSASARFPSSLPTHTDELLDKFSLSFSRRSESRVSLYGSPVADSMLNGSPPRRERPLLPSGAAGKLLVPDVLVRVPSSANVSRPANSRRPSSSSLSSNLSSRSRTGSSNSFKSPLSRYADVDALDEEAIDDAPLSPTFDAFSSIAPRRPVVEARSWSYDNFTIKKPSTARQDTAPKRQSYNPEGKRLFLFPTD</sequence>
<reference evidence="2 3" key="1">
    <citation type="submission" date="2024-01" db="EMBL/GenBank/DDBJ databases">
        <title>A draft genome for the cacao thread blight pathogen Marasmiellus scandens.</title>
        <authorList>
            <person name="Baruah I.K."/>
            <person name="Leung J."/>
            <person name="Bukari Y."/>
            <person name="Amoako-Attah I."/>
            <person name="Meinhardt L.W."/>
            <person name="Bailey B.A."/>
            <person name="Cohen S.P."/>
        </authorList>
    </citation>
    <scope>NUCLEOTIDE SEQUENCE [LARGE SCALE GENOMIC DNA]</scope>
    <source>
        <strain evidence="2 3">GH-19</strain>
    </source>
</reference>